<dbReference type="PROSITE" id="PS50114">
    <property type="entry name" value="GATA_ZN_FINGER_2"/>
    <property type="match status" value="1"/>
</dbReference>
<keyword evidence="2 8" id="KW-0863">Zinc-finger</keyword>
<feature type="region of interest" description="Disordered" evidence="9">
    <location>
        <begin position="334"/>
        <end position="362"/>
    </location>
</feature>
<dbReference type="SMART" id="SM00401">
    <property type="entry name" value="ZnF_GATA"/>
    <property type="match status" value="1"/>
</dbReference>
<feature type="domain" description="GATA-type" evidence="10">
    <location>
        <begin position="904"/>
        <end position="945"/>
    </location>
</feature>
<proteinExistence type="inferred from homology"/>
<feature type="compositionally biased region" description="Pro residues" evidence="9">
    <location>
        <begin position="345"/>
        <end position="359"/>
    </location>
</feature>
<evidence type="ECO:0000256" key="2">
    <source>
        <dbReference type="ARBA" id="ARBA00022771"/>
    </source>
</evidence>
<comment type="caution">
    <text evidence="11">The sequence shown here is derived from an EMBL/GenBank/DDBJ whole genome shotgun (WGS) entry which is preliminary data.</text>
</comment>
<evidence type="ECO:0000259" key="10">
    <source>
        <dbReference type="PROSITE" id="PS50114"/>
    </source>
</evidence>
<dbReference type="GO" id="GO:0006355">
    <property type="term" value="P:regulation of DNA-templated transcription"/>
    <property type="evidence" value="ECO:0007669"/>
    <property type="project" value="InterPro"/>
</dbReference>
<reference evidence="11 12" key="1">
    <citation type="submission" date="2023-10" db="EMBL/GenBank/DDBJ databases">
        <authorList>
            <person name="Maclean D."/>
            <person name="Macfadyen A."/>
        </authorList>
    </citation>
    <scope>NUCLEOTIDE SEQUENCE [LARGE SCALE GENOMIC DNA]</scope>
</reference>
<evidence type="ECO:0000256" key="8">
    <source>
        <dbReference type="PROSITE-ProRule" id="PRU00094"/>
    </source>
</evidence>
<dbReference type="EMBL" id="CAUYUE010000004">
    <property type="protein sequence ID" value="CAK0764102.1"/>
    <property type="molecule type" value="Genomic_DNA"/>
</dbReference>
<dbReference type="Proteomes" id="UP001314263">
    <property type="component" value="Unassembled WGS sequence"/>
</dbReference>
<keyword evidence="12" id="KW-1185">Reference proteome</keyword>
<feature type="region of interest" description="Disordered" evidence="9">
    <location>
        <begin position="180"/>
        <end position="238"/>
    </location>
</feature>
<sequence>MEHDEHDGPDKASSCALLSHQEADSATREAAAYSPSPSPSISAQGAEQDHAQPEQSHQTFPLTEPVRERADEQTSELEAPSQSASEPEIEPDAPQERQNSGILRPTPQRVGLGKIKTGSLPMSPSASLRRAGSPSSPEAQQPEQATPASPDATLPPLSPSWQSQGSAWKRYVAQAADAVGSPKTPPLLFAAPTHAPAEQAQPKVAITPEPACGQPGGQAAREPAMPAPLQSAPATPSLPLPVQLSLERLQEQRRSSISHVPAGAEGGQPTEAMETLQAAASALLRQLIKHDAAQQDGEPLAALKSETSASAPEAFGSRIHSMASNFQEAAASMLEAARAGAPQAPGAPAPPGPAPPAPAALPGIPYLQLLQSMDSRQLHSLSTLSASPPPSSDRKTESENIPDTTKLQRQWSEAAAALLGTVGPRQQLTSAFSDALATRAGQLSPLALPQDTNQPVVQATALKTKPEAAAVPKEDWSTACFSSFRDSGSSFSLPMSSWQLPAGCDSHNKSVSMPIGTAADPAFLKMPGNMLAGLANMGSLVMPGTPSLPNLPSRASLSPPLSPQAGSSQDSLSPLGRQLEMCLARQVQVQNAKRHGPLQVLMTDEQMAAAAAAAAGGASQRFGPIPWPHPSQQSLDSQVSRMQLAQAALEKADMFKVPGNLASFLKQASVDTAMAMLQQREATPPTPIARQLAGQGGGAVWPFGAAGLPHQAAMGPGGQAPDPRLSALGLQSSPLRGMQGLQGGMHGEPQRMQASQQVFQDMGLGIGKSAVNPQLNESVLADSLYRSVTERLQSGSGPANFSQGGSLHYNAPEDATFYRMDSGAAQGGAPNYSGMLAGYHAPPSDPNHHMMELLGLLRAGLVTPQDQQSGAGGKRKRRGDSPGPWRKRRGDDPDGNSDLQPPKRSANNKCEECGTTETPTWRRWGPTLLCNACGLRRKKNPKLQPPPRDAPPAEPPAQHSWDPSAQHSADEARSGDHSQLSHAVAAVHQ</sequence>
<feature type="compositionally biased region" description="Pro residues" evidence="9">
    <location>
        <begin position="943"/>
        <end position="955"/>
    </location>
</feature>
<dbReference type="SUPFAM" id="SSF57716">
    <property type="entry name" value="Glucocorticoid receptor-like (DNA-binding domain)"/>
    <property type="match status" value="1"/>
</dbReference>
<keyword evidence="4" id="KW-0805">Transcription regulation</keyword>
<evidence type="ECO:0000313" key="11">
    <source>
        <dbReference type="EMBL" id="CAK0764102.1"/>
    </source>
</evidence>
<evidence type="ECO:0000256" key="6">
    <source>
        <dbReference type="ARBA" id="ARBA00024019"/>
    </source>
</evidence>
<evidence type="ECO:0000256" key="1">
    <source>
        <dbReference type="ARBA" id="ARBA00022723"/>
    </source>
</evidence>
<dbReference type="AlphaFoldDB" id="A0AAV1HYR4"/>
<keyword evidence="3" id="KW-0862">Zinc</keyword>
<dbReference type="InterPro" id="IPR000679">
    <property type="entry name" value="Znf_GATA"/>
</dbReference>
<feature type="compositionally biased region" description="Low complexity" evidence="9">
    <location>
        <begin position="30"/>
        <end position="46"/>
    </location>
</feature>
<dbReference type="GO" id="GO:0043565">
    <property type="term" value="F:sequence-specific DNA binding"/>
    <property type="evidence" value="ECO:0007669"/>
    <property type="project" value="InterPro"/>
</dbReference>
<dbReference type="Gene3D" id="3.30.50.10">
    <property type="entry name" value="Erythroid Transcription Factor GATA-1, subunit A"/>
    <property type="match status" value="1"/>
</dbReference>
<name>A0AAV1HYR4_9CHLO</name>
<protein>
    <recommendedName>
        <fullName evidence="10">GATA-type domain-containing protein</fullName>
    </recommendedName>
</protein>
<accession>A0AAV1HYR4</accession>
<dbReference type="PANTHER" id="PTHR47172:SF24">
    <property type="entry name" value="GATA ZINC FINGER DOMAIN-CONTAINING PROTEIN 14-RELATED"/>
    <property type="match status" value="1"/>
</dbReference>
<dbReference type="Pfam" id="PF00320">
    <property type="entry name" value="GATA"/>
    <property type="match status" value="1"/>
</dbReference>
<evidence type="ECO:0000256" key="4">
    <source>
        <dbReference type="ARBA" id="ARBA00023015"/>
    </source>
</evidence>
<evidence type="ECO:0000256" key="9">
    <source>
        <dbReference type="SAM" id="MobiDB-lite"/>
    </source>
</evidence>
<feature type="compositionally biased region" description="Basic and acidic residues" evidence="9">
    <location>
        <begin position="1"/>
        <end position="10"/>
    </location>
</feature>
<organism evidence="11 12">
    <name type="scientific">Coccomyxa viridis</name>
    <dbReference type="NCBI Taxonomy" id="1274662"/>
    <lineage>
        <taxon>Eukaryota</taxon>
        <taxon>Viridiplantae</taxon>
        <taxon>Chlorophyta</taxon>
        <taxon>core chlorophytes</taxon>
        <taxon>Trebouxiophyceae</taxon>
        <taxon>Trebouxiophyceae incertae sedis</taxon>
        <taxon>Coccomyxaceae</taxon>
        <taxon>Coccomyxa</taxon>
    </lineage>
</organism>
<dbReference type="PANTHER" id="PTHR47172">
    <property type="entry name" value="OS01G0976800 PROTEIN"/>
    <property type="match status" value="1"/>
</dbReference>
<feature type="region of interest" description="Disordered" evidence="9">
    <location>
        <begin position="250"/>
        <end position="275"/>
    </location>
</feature>
<feature type="region of interest" description="Disordered" evidence="9">
    <location>
        <begin position="1"/>
        <end position="166"/>
    </location>
</feature>
<feature type="compositionally biased region" description="Low complexity" evidence="9">
    <location>
        <begin position="334"/>
        <end position="344"/>
    </location>
</feature>
<gene>
    <name evidence="11" type="ORF">CVIRNUC_003124</name>
</gene>
<feature type="region of interest" description="Disordered" evidence="9">
    <location>
        <begin position="864"/>
        <end position="918"/>
    </location>
</feature>
<feature type="region of interest" description="Disordered" evidence="9">
    <location>
        <begin position="936"/>
        <end position="989"/>
    </location>
</feature>
<dbReference type="CDD" id="cd00202">
    <property type="entry name" value="ZnF_GATA"/>
    <property type="match status" value="1"/>
</dbReference>
<comment type="similarity">
    <text evidence="6">Belongs to the type IV zinc-finger family. Class B subfamily.</text>
</comment>
<dbReference type="GO" id="GO:0008270">
    <property type="term" value="F:zinc ion binding"/>
    <property type="evidence" value="ECO:0007669"/>
    <property type="project" value="UniProtKB-KW"/>
</dbReference>
<dbReference type="InterPro" id="IPR013088">
    <property type="entry name" value="Znf_NHR/GATA"/>
</dbReference>
<feature type="compositionally biased region" description="Polar residues" evidence="9">
    <location>
        <begin position="133"/>
        <end position="147"/>
    </location>
</feature>
<evidence type="ECO:0000256" key="5">
    <source>
        <dbReference type="ARBA" id="ARBA00023163"/>
    </source>
</evidence>
<feature type="compositionally biased region" description="Low complexity" evidence="9">
    <location>
        <begin position="547"/>
        <end position="568"/>
    </location>
</feature>
<feature type="region of interest" description="Disordered" evidence="9">
    <location>
        <begin position="546"/>
        <end position="573"/>
    </location>
</feature>
<comment type="function">
    <text evidence="7">Transcriptional regulator that specifically binds 5'-GATA-3' or 5'-GAT-3' motifs within gene promoters.</text>
</comment>
<keyword evidence="1" id="KW-0479">Metal-binding</keyword>
<feature type="region of interest" description="Disordered" evidence="9">
    <location>
        <begin position="379"/>
        <end position="404"/>
    </location>
</feature>
<evidence type="ECO:0000256" key="7">
    <source>
        <dbReference type="ARBA" id="ARBA00037539"/>
    </source>
</evidence>
<evidence type="ECO:0000313" key="12">
    <source>
        <dbReference type="Proteomes" id="UP001314263"/>
    </source>
</evidence>
<keyword evidence="5" id="KW-0804">Transcription</keyword>
<evidence type="ECO:0000256" key="3">
    <source>
        <dbReference type="ARBA" id="ARBA00022833"/>
    </source>
</evidence>